<organism evidence="9 10">
    <name type="scientific">Rhodanobacter caeni</name>
    <dbReference type="NCBI Taxonomy" id="657654"/>
    <lineage>
        <taxon>Bacteria</taxon>
        <taxon>Pseudomonadati</taxon>
        <taxon>Pseudomonadota</taxon>
        <taxon>Gammaproteobacteria</taxon>
        <taxon>Lysobacterales</taxon>
        <taxon>Rhodanobacteraceae</taxon>
        <taxon>Rhodanobacter</taxon>
    </lineage>
</organism>
<keyword evidence="4 7" id="KW-1133">Transmembrane helix</keyword>
<dbReference type="RefSeq" id="WP_343879207.1">
    <property type="nucleotide sequence ID" value="NZ_BAAAFO010000001.1"/>
</dbReference>
<evidence type="ECO:0000256" key="7">
    <source>
        <dbReference type="SAM" id="Phobius"/>
    </source>
</evidence>
<evidence type="ECO:0000256" key="2">
    <source>
        <dbReference type="ARBA" id="ARBA00022475"/>
    </source>
</evidence>
<evidence type="ECO:0000313" key="9">
    <source>
        <dbReference type="EMBL" id="GAA0239489.1"/>
    </source>
</evidence>
<keyword evidence="2" id="KW-1003">Cell membrane</keyword>
<keyword evidence="5 7" id="KW-0472">Membrane</keyword>
<feature type="transmembrane region" description="Helical" evidence="7">
    <location>
        <begin position="369"/>
        <end position="391"/>
    </location>
</feature>
<comment type="caution">
    <text evidence="9">The sequence shown here is derived from an EMBL/GenBank/DDBJ whole genome shotgun (WGS) entry which is preliminary data.</text>
</comment>
<evidence type="ECO:0000256" key="4">
    <source>
        <dbReference type="ARBA" id="ARBA00022989"/>
    </source>
</evidence>
<name>A0ABN0U6C4_9GAMM</name>
<dbReference type="EMBL" id="BAAAFO010000001">
    <property type="protein sequence ID" value="GAA0239489.1"/>
    <property type="molecule type" value="Genomic_DNA"/>
</dbReference>
<keyword evidence="10" id="KW-1185">Reference proteome</keyword>
<evidence type="ECO:0000256" key="3">
    <source>
        <dbReference type="ARBA" id="ARBA00022692"/>
    </source>
</evidence>
<dbReference type="InterPro" id="IPR003838">
    <property type="entry name" value="ABC3_permease_C"/>
</dbReference>
<proteinExistence type="inferred from homology"/>
<dbReference type="InterPro" id="IPR050250">
    <property type="entry name" value="Macrolide_Exporter_MacB"/>
</dbReference>
<evidence type="ECO:0000256" key="6">
    <source>
        <dbReference type="ARBA" id="ARBA00038076"/>
    </source>
</evidence>
<dbReference type="Proteomes" id="UP001500657">
    <property type="component" value="Unassembled WGS sequence"/>
</dbReference>
<gene>
    <name evidence="9" type="ORF">GCM10009126_01380</name>
</gene>
<accession>A0ABN0U6C4</accession>
<reference evidence="9 10" key="1">
    <citation type="journal article" date="2019" name="Int. J. Syst. Evol. Microbiol.">
        <title>The Global Catalogue of Microorganisms (GCM) 10K type strain sequencing project: providing services to taxonomists for standard genome sequencing and annotation.</title>
        <authorList>
            <consortium name="The Broad Institute Genomics Platform"/>
            <consortium name="The Broad Institute Genome Sequencing Center for Infectious Disease"/>
            <person name="Wu L."/>
            <person name="Ma J."/>
        </authorList>
    </citation>
    <scope>NUCLEOTIDE SEQUENCE [LARGE SCALE GENOMIC DNA]</scope>
    <source>
        <strain evidence="9 10">JCM 16242</strain>
    </source>
</reference>
<evidence type="ECO:0000256" key="1">
    <source>
        <dbReference type="ARBA" id="ARBA00004651"/>
    </source>
</evidence>
<comment type="subcellular location">
    <subcellularLocation>
        <location evidence="1">Cell membrane</location>
        <topology evidence="1">Multi-pass membrane protein</topology>
    </subcellularLocation>
</comment>
<protein>
    <submittedName>
        <fullName evidence="9">ABC transporter permease</fullName>
    </submittedName>
</protein>
<dbReference type="PANTHER" id="PTHR30572:SF4">
    <property type="entry name" value="ABC TRANSPORTER PERMEASE YTRF"/>
    <property type="match status" value="1"/>
</dbReference>
<dbReference type="Pfam" id="PF02687">
    <property type="entry name" value="FtsX"/>
    <property type="match status" value="1"/>
</dbReference>
<feature type="transmembrane region" description="Helical" evidence="7">
    <location>
        <begin position="15"/>
        <end position="39"/>
    </location>
</feature>
<dbReference type="PANTHER" id="PTHR30572">
    <property type="entry name" value="MEMBRANE COMPONENT OF TRANSPORTER-RELATED"/>
    <property type="match status" value="1"/>
</dbReference>
<feature type="transmembrane region" description="Helical" evidence="7">
    <location>
        <begin position="336"/>
        <end position="357"/>
    </location>
</feature>
<evidence type="ECO:0000256" key="5">
    <source>
        <dbReference type="ARBA" id="ARBA00023136"/>
    </source>
</evidence>
<sequence length="405" mass="43529">MQIRPILAALRRHRLATLLIAMEIALACAVLCNACFLVAQRWNLIRIDSGVDESALAVLSVNGFEASQAADVNARMLAGLRGIAGMQSVSLINQVPFGPQAGAAGISRDPGSFKNKIGVVDFVLGGPGTYEALGLKLVEGRLPQADDYRAATTFAPPDAQVLVSRALADHAWPGESPLGKEFWCDKLHFRVIGVVDHLARAHPHDWGPQAVEWTVFTPVLPGGSLAGTYLLRANPADLPRVLHEARDAVAKIAPDVVLDQENSRTIGELRADYFKSDRIMIDLLIGVIVTMLGVTALGIVGLASFWVQQRRRQIGIRRAIGATRGDILHYFQTENFLIVTGGIVLGMVLAYGLNLLLMSQYELPRLPLFYLPIGALVLWGLGQLAVLGPALRAAAVPPVVATRSG</sequence>
<evidence type="ECO:0000259" key="8">
    <source>
        <dbReference type="Pfam" id="PF02687"/>
    </source>
</evidence>
<evidence type="ECO:0000313" key="10">
    <source>
        <dbReference type="Proteomes" id="UP001500657"/>
    </source>
</evidence>
<keyword evidence="3 7" id="KW-0812">Transmembrane</keyword>
<comment type="similarity">
    <text evidence="6">Belongs to the ABC-4 integral membrane protein family.</text>
</comment>
<feature type="transmembrane region" description="Helical" evidence="7">
    <location>
        <begin position="283"/>
        <end position="307"/>
    </location>
</feature>
<feature type="domain" description="ABC3 transporter permease C-terminal" evidence="8">
    <location>
        <begin position="287"/>
        <end position="397"/>
    </location>
</feature>